<dbReference type="Proteomes" id="UP001150266">
    <property type="component" value="Unassembled WGS sequence"/>
</dbReference>
<dbReference type="OrthoDB" id="185373at2759"/>
<comment type="caution">
    <text evidence="1">The sequence shown here is derived from an EMBL/GenBank/DDBJ whole genome shotgun (WGS) entry which is preliminary data.</text>
</comment>
<evidence type="ECO:0000313" key="1">
    <source>
        <dbReference type="EMBL" id="KAJ4473746.1"/>
    </source>
</evidence>
<sequence length="868" mass="97677">MLLALRRVHTTTADQLLNLVRSKQYDVATTLLLQTDLSSIPHSRVYETAALHAYSTNNTTAMAKYLSLYPADTEPPNTIISKLLKAQHTEAINHLGIILANKGYTNIVRSKILPILSTLGSSTKVEWALEPEKLDVSSDVFECEDQYDFSSTSTQTTLSAIHTLHDLLSSLSVDSYNAARRLLLDLQSLEHPIPPSTVYLLPASMALSLPLSASERMSDFELWFKHYPPRNLNRSPSFTALLSYLDNSLTSLPLFTSLSLLLAQKGYSSFSNTHLIPSIFRYSNPSQLLTFYHQYESNIRAYSSANIQVSNARSIAVRHLAESGHLSSAVSLLSTKFKFHQRTHSILLSRLLSSSMPNKEIHIQQLRDMAIPSTSRTLSTTSTFLPHTLRQLSKTLASGNIPPTQDLVDFFIAYISLRDDSRGRNALSLLHTHTHRFSPTPYRSISHLLFAHMVLLFRLGSSSSGISSTNSSYTLQPLGSSAHRALLRLFHRFFHIHGISLFSFFNALYDESSEESKFYLTTLTFLPKKNLPKLFPNRLHISLVWQALAYLAPTHQKLGILWEELVKFASPEGLVSDATLQTPKSWTSRGHRIESTTSKWPKQAHPSPIIAECFTPFIVKLMHASVFPSSSNDTNDKSLSSSQLLTPTYILRTLLSLNLSPTIYHYTEMARWWAWRGEESKVWVVLTRLESVAIKGSDTQEDHKVLRALEEENSNQPPPSIPSNSLPPTDFPLYIALMRAFLSSPNYRDQGTLLPPSLAPTIPSINPETPHPLLPPFAATSPYPGTLRRLRALSYLWERMERRFGRSYLLSQLGLSNRTVWRREDGTLSPPNLSADEEHRMNHNPRRGSLHFKKVVSNWRSLAGVSSN</sequence>
<protein>
    <submittedName>
        <fullName evidence="1">Uncharacterized protein</fullName>
    </submittedName>
</protein>
<dbReference type="EMBL" id="JAOTPV010000017">
    <property type="protein sequence ID" value="KAJ4473746.1"/>
    <property type="molecule type" value="Genomic_DNA"/>
</dbReference>
<accession>A0A9W9DKU7</accession>
<proteinExistence type="predicted"/>
<reference evidence="1" key="1">
    <citation type="submission" date="2022-08" db="EMBL/GenBank/DDBJ databases">
        <title>A Global Phylogenomic Analysis of the Shiitake Genus Lentinula.</title>
        <authorList>
            <consortium name="DOE Joint Genome Institute"/>
            <person name="Sierra-Patev S."/>
            <person name="Min B."/>
            <person name="Naranjo-Ortiz M."/>
            <person name="Looney B."/>
            <person name="Konkel Z."/>
            <person name="Slot J.C."/>
            <person name="Sakamoto Y."/>
            <person name="Steenwyk J.L."/>
            <person name="Rokas A."/>
            <person name="Carro J."/>
            <person name="Camarero S."/>
            <person name="Ferreira P."/>
            <person name="Molpeceres G."/>
            <person name="Ruiz-Duenas F.J."/>
            <person name="Serrano A."/>
            <person name="Henrissat B."/>
            <person name="Drula E."/>
            <person name="Hughes K.W."/>
            <person name="Mata J.L."/>
            <person name="Ishikawa N.K."/>
            <person name="Vargas-Isla R."/>
            <person name="Ushijima S."/>
            <person name="Smith C.A."/>
            <person name="Ahrendt S."/>
            <person name="Andreopoulos W."/>
            <person name="He G."/>
            <person name="Labutti K."/>
            <person name="Lipzen A."/>
            <person name="Ng V."/>
            <person name="Riley R."/>
            <person name="Sandor L."/>
            <person name="Barry K."/>
            <person name="Martinez A.T."/>
            <person name="Xiao Y."/>
            <person name="Gibbons J.G."/>
            <person name="Terashima K."/>
            <person name="Grigoriev I.V."/>
            <person name="Hibbett D.S."/>
        </authorList>
    </citation>
    <scope>NUCLEOTIDE SEQUENCE</scope>
    <source>
        <strain evidence="1">JLM2183</strain>
    </source>
</reference>
<evidence type="ECO:0000313" key="2">
    <source>
        <dbReference type="Proteomes" id="UP001150266"/>
    </source>
</evidence>
<organism evidence="1 2">
    <name type="scientific">Lentinula aciculospora</name>
    <dbReference type="NCBI Taxonomy" id="153920"/>
    <lineage>
        <taxon>Eukaryota</taxon>
        <taxon>Fungi</taxon>
        <taxon>Dikarya</taxon>
        <taxon>Basidiomycota</taxon>
        <taxon>Agaricomycotina</taxon>
        <taxon>Agaricomycetes</taxon>
        <taxon>Agaricomycetidae</taxon>
        <taxon>Agaricales</taxon>
        <taxon>Marasmiineae</taxon>
        <taxon>Omphalotaceae</taxon>
        <taxon>Lentinula</taxon>
    </lineage>
</organism>
<name>A0A9W9DKU7_9AGAR</name>
<dbReference type="AlphaFoldDB" id="A0A9W9DKU7"/>
<keyword evidence="2" id="KW-1185">Reference proteome</keyword>
<gene>
    <name evidence="1" type="ORF">J3R30DRAFT_3511393</name>
</gene>